<proteinExistence type="predicted"/>
<dbReference type="OrthoDB" id="1430047at2"/>
<dbReference type="Proteomes" id="UP000289857">
    <property type="component" value="Unassembled WGS sequence"/>
</dbReference>
<dbReference type="RefSeq" id="WP_129460760.1">
    <property type="nucleotide sequence ID" value="NZ_SBKN01000002.1"/>
</dbReference>
<reference evidence="2" key="1">
    <citation type="submission" date="2019-01" db="EMBL/GenBank/DDBJ databases">
        <title>Cytophagaceae bacterium strain CAR-16.</title>
        <authorList>
            <person name="Chen W.-M."/>
        </authorList>
    </citation>
    <scope>NUCLEOTIDE SEQUENCE [LARGE SCALE GENOMIC DNA]</scope>
    <source>
        <strain evidence="2">WWJ-16</strain>
    </source>
</reference>
<dbReference type="AlphaFoldDB" id="A0A4Q1KB37"/>
<evidence type="ECO:0000313" key="2">
    <source>
        <dbReference type="Proteomes" id="UP000289857"/>
    </source>
</evidence>
<dbReference type="InterPro" id="IPR025345">
    <property type="entry name" value="DUF4249"/>
</dbReference>
<evidence type="ECO:0000313" key="1">
    <source>
        <dbReference type="EMBL" id="RXR23278.1"/>
    </source>
</evidence>
<gene>
    <name evidence="1" type="ORF">EQG61_04725</name>
</gene>
<accession>A0A4Q1KB37</accession>
<keyword evidence="2" id="KW-1185">Reference proteome</keyword>
<organism evidence="1 2">
    <name type="scientific">Flavobacterium stagni</name>
    <dbReference type="NCBI Taxonomy" id="2506421"/>
    <lineage>
        <taxon>Bacteria</taxon>
        <taxon>Pseudomonadati</taxon>
        <taxon>Bacteroidota</taxon>
        <taxon>Flavobacteriia</taxon>
        <taxon>Flavobacteriales</taxon>
        <taxon>Flavobacteriaceae</taxon>
        <taxon>Flavobacterium</taxon>
    </lineage>
</organism>
<protein>
    <submittedName>
        <fullName evidence="1">DUF4249 domain-containing protein</fullName>
    </submittedName>
</protein>
<dbReference type="EMBL" id="SBKN01000002">
    <property type="protein sequence ID" value="RXR23278.1"/>
    <property type="molecule type" value="Genomic_DNA"/>
</dbReference>
<comment type="caution">
    <text evidence="1">The sequence shown here is derived from an EMBL/GenBank/DDBJ whole genome shotgun (WGS) entry which is preliminary data.</text>
</comment>
<name>A0A4Q1KB37_9FLAO</name>
<sequence>MKKYISLFVLALIFISCEDVVNVDLETAAPKLVIDANILWNKGTVGNEQTIKLSTTTGYYSSETPKVSGATVYITNSTNTVFPFVETVPNSGEYKCSTFVPVINENYTLTVQYNGMTYRATAPLLATPTIDNVQQTTVQGFGGDEIQVKFFYQDNGAEDNFYLVGAKNSLLAIPEYGVISDEFFQGNQMFGFYTNENLEANVQLHFKLMGITERYYNYMNKLLNIAGNQGGSPFSTPPATLRGNIINQTDENNYPLGYFHLSEIDEVDYTVE</sequence>
<dbReference type="PROSITE" id="PS51257">
    <property type="entry name" value="PROKAR_LIPOPROTEIN"/>
    <property type="match status" value="1"/>
</dbReference>
<dbReference type="Pfam" id="PF14054">
    <property type="entry name" value="DUF4249"/>
    <property type="match status" value="1"/>
</dbReference>